<dbReference type="Proteomes" id="UP000537204">
    <property type="component" value="Unassembled WGS sequence"/>
</dbReference>
<dbReference type="PANTHER" id="PTHR47163:SF2">
    <property type="entry name" value="SI:DKEY-17M8.2"/>
    <property type="match status" value="1"/>
</dbReference>
<sequence>MEASKLSTIKWIMAIYLVLHKKGVSSVQLAKDIDTCQKTAWFVLQRIRTALGNEEEVELEGKISLDETFVGGKNKNRHADKKVKQSQGRSFKDKTPVMGMLQEQEYQMIERPHKNDPTKTVIEKVITKESRVICKVIKDTKAESLQPIIKQYVKEGSILVSDEWYAYRGLNAMYDHQVVDHGKGQYQNEAGYSSNSIEGFWSHCKRSIIGIYHKTSRKHLEKYFNEFTFRYNYRNLGVQDQINMVISNMKCRLKYKDLIA</sequence>
<evidence type="ECO:0000313" key="3">
    <source>
        <dbReference type="Proteomes" id="UP000537204"/>
    </source>
</evidence>
<dbReference type="AlphaFoldDB" id="A0A7W8ZRV5"/>
<evidence type="ECO:0000259" key="1">
    <source>
        <dbReference type="SMART" id="SM01126"/>
    </source>
</evidence>
<proteinExistence type="predicted"/>
<dbReference type="SMART" id="SM01126">
    <property type="entry name" value="DDE_Tnp_IS1595"/>
    <property type="match status" value="1"/>
</dbReference>
<reference evidence="2 3" key="1">
    <citation type="submission" date="2020-08" db="EMBL/GenBank/DDBJ databases">
        <title>Genomic Encyclopedia of Type Strains, Phase IV (KMG-V): Genome sequencing to study the core and pangenomes of soil and plant-associated prokaryotes.</title>
        <authorList>
            <person name="Whitman W."/>
        </authorList>
    </citation>
    <scope>NUCLEOTIDE SEQUENCE [LARGE SCALE GENOMIC DNA]</scope>
    <source>
        <strain evidence="2 3">S3M1</strain>
    </source>
</reference>
<protein>
    <submittedName>
        <fullName evidence="2">Transposase-like protein</fullName>
    </submittedName>
</protein>
<feature type="domain" description="ISXO2-like transposase" evidence="1">
    <location>
        <begin position="58"/>
        <end position="232"/>
    </location>
</feature>
<dbReference type="Pfam" id="PF12762">
    <property type="entry name" value="DDE_Tnp_IS1595"/>
    <property type="match status" value="1"/>
</dbReference>
<dbReference type="PANTHER" id="PTHR47163">
    <property type="entry name" value="DDE_TNP_IS1595 DOMAIN-CONTAINING PROTEIN"/>
    <property type="match status" value="1"/>
</dbReference>
<dbReference type="NCBIfam" id="NF033547">
    <property type="entry name" value="transpos_IS1595"/>
    <property type="match status" value="1"/>
</dbReference>
<accession>A0A7W8ZRV5</accession>
<dbReference type="InterPro" id="IPR024445">
    <property type="entry name" value="Tnp_ISXO2-like"/>
</dbReference>
<dbReference type="EMBL" id="JACHCE010000011">
    <property type="protein sequence ID" value="MBB5639046.1"/>
    <property type="molecule type" value="Genomic_DNA"/>
</dbReference>
<name>A0A7W8ZRV5_9SPHI</name>
<gene>
    <name evidence="2" type="ORF">HDE68_004984</name>
</gene>
<comment type="caution">
    <text evidence="2">The sequence shown here is derived from an EMBL/GenBank/DDBJ whole genome shotgun (WGS) entry which is preliminary data.</text>
</comment>
<dbReference type="InterPro" id="IPR053164">
    <property type="entry name" value="IS1016-like_transposase"/>
</dbReference>
<evidence type="ECO:0000313" key="2">
    <source>
        <dbReference type="EMBL" id="MBB5639046.1"/>
    </source>
</evidence>
<organism evidence="2 3">
    <name type="scientific">Pedobacter cryoconitis</name>
    <dbReference type="NCBI Taxonomy" id="188932"/>
    <lineage>
        <taxon>Bacteria</taxon>
        <taxon>Pseudomonadati</taxon>
        <taxon>Bacteroidota</taxon>
        <taxon>Sphingobacteriia</taxon>
        <taxon>Sphingobacteriales</taxon>
        <taxon>Sphingobacteriaceae</taxon>
        <taxon>Pedobacter</taxon>
    </lineage>
</organism>